<proteinExistence type="predicted"/>
<dbReference type="InterPro" id="IPR011075">
    <property type="entry name" value="TetR_C"/>
</dbReference>
<dbReference type="SUPFAM" id="SSF48498">
    <property type="entry name" value="Tetracyclin repressor-like, C-terminal domain"/>
    <property type="match status" value="1"/>
</dbReference>
<evidence type="ECO:0000256" key="2">
    <source>
        <dbReference type="ARBA" id="ARBA00023125"/>
    </source>
</evidence>
<sequence>MEQEPSGSGADGHGAPPRRTAGRPRSESARRSVLGAAYAILEEGGIEDFSIDRVARLSGVARTTIYRWWPSKAVLAIESFLEQFGPQLAVPRGEAPDQDFRALVRALAAALAGPAGRVAASVVAHAQSDEETQRLFRENFSDPLRTQAAELLERGITHGVFRSDLDIPRVIDAFVGAVYFRLIIGSSLGPDWADALSETILNGCR</sequence>
<dbReference type="Pfam" id="PF00440">
    <property type="entry name" value="TetR_N"/>
    <property type="match status" value="1"/>
</dbReference>
<evidence type="ECO:0000256" key="5">
    <source>
        <dbReference type="SAM" id="MobiDB-lite"/>
    </source>
</evidence>
<dbReference type="InterPro" id="IPR050109">
    <property type="entry name" value="HTH-type_TetR-like_transc_reg"/>
</dbReference>
<feature type="region of interest" description="Disordered" evidence="5">
    <location>
        <begin position="1"/>
        <end position="28"/>
    </location>
</feature>
<keyword evidence="8" id="KW-1185">Reference proteome</keyword>
<dbReference type="PANTHER" id="PTHR30055">
    <property type="entry name" value="HTH-TYPE TRANSCRIPTIONAL REGULATOR RUTR"/>
    <property type="match status" value="1"/>
</dbReference>
<feature type="domain" description="HTH tetR-type" evidence="6">
    <location>
        <begin position="27"/>
        <end position="87"/>
    </location>
</feature>
<dbReference type="Gene3D" id="1.10.357.10">
    <property type="entry name" value="Tetracycline Repressor, domain 2"/>
    <property type="match status" value="1"/>
</dbReference>
<evidence type="ECO:0000259" key="6">
    <source>
        <dbReference type="PROSITE" id="PS50977"/>
    </source>
</evidence>
<dbReference type="PROSITE" id="PS50977">
    <property type="entry name" value="HTH_TETR_2"/>
    <property type="match status" value="1"/>
</dbReference>
<name>A0ABN2SFA1_9PSEU</name>
<reference evidence="7 8" key="1">
    <citation type="journal article" date="2019" name="Int. J. Syst. Evol. Microbiol.">
        <title>The Global Catalogue of Microorganisms (GCM) 10K type strain sequencing project: providing services to taxonomists for standard genome sequencing and annotation.</title>
        <authorList>
            <consortium name="The Broad Institute Genomics Platform"/>
            <consortium name="The Broad Institute Genome Sequencing Center for Infectious Disease"/>
            <person name="Wu L."/>
            <person name="Ma J."/>
        </authorList>
    </citation>
    <scope>NUCLEOTIDE SEQUENCE [LARGE SCALE GENOMIC DNA]</scope>
    <source>
        <strain evidence="7 8">JCM 14545</strain>
    </source>
</reference>
<dbReference type="Proteomes" id="UP001501116">
    <property type="component" value="Unassembled WGS sequence"/>
</dbReference>
<gene>
    <name evidence="7" type="ORF">GCM10009754_74310</name>
</gene>
<evidence type="ECO:0000256" key="4">
    <source>
        <dbReference type="PROSITE-ProRule" id="PRU00335"/>
    </source>
</evidence>
<feature type="DNA-binding region" description="H-T-H motif" evidence="4">
    <location>
        <begin position="50"/>
        <end position="69"/>
    </location>
</feature>
<dbReference type="InterPro" id="IPR001647">
    <property type="entry name" value="HTH_TetR"/>
</dbReference>
<dbReference type="RefSeq" id="WP_344429764.1">
    <property type="nucleotide sequence ID" value="NZ_BAAANN010000042.1"/>
</dbReference>
<dbReference type="Pfam" id="PF16859">
    <property type="entry name" value="TetR_C_11"/>
    <property type="match status" value="1"/>
</dbReference>
<evidence type="ECO:0000313" key="8">
    <source>
        <dbReference type="Proteomes" id="UP001501116"/>
    </source>
</evidence>
<evidence type="ECO:0000313" key="7">
    <source>
        <dbReference type="EMBL" id="GAA1985742.1"/>
    </source>
</evidence>
<dbReference type="SUPFAM" id="SSF46689">
    <property type="entry name" value="Homeodomain-like"/>
    <property type="match status" value="1"/>
</dbReference>
<dbReference type="Gene3D" id="1.10.10.60">
    <property type="entry name" value="Homeodomain-like"/>
    <property type="match status" value="1"/>
</dbReference>
<dbReference type="InterPro" id="IPR009057">
    <property type="entry name" value="Homeodomain-like_sf"/>
</dbReference>
<accession>A0ABN2SFA1</accession>
<keyword evidence="2 4" id="KW-0238">DNA-binding</keyword>
<dbReference type="PRINTS" id="PR00455">
    <property type="entry name" value="HTHTETR"/>
</dbReference>
<organism evidence="7 8">
    <name type="scientific">Amycolatopsis minnesotensis</name>
    <dbReference type="NCBI Taxonomy" id="337894"/>
    <lineage>
        <taxon>Bacteria</taxon>
        <taxon>Bacillati</taxon>
        <taxon>Actinomycetota</taxon>
        <taxon>Actinomycetes</taxon>
        <taxon>Pseudonocardiales</taxon>
        <taxon>Pseudonocardiaceae</taxon>
        <taxon>Amycolatopsis</taxon>
    </lineage>
</organism>
<dbReference type="PANTHER" id="PTHR30055:SF148">
    <property type="entry name" value="TETR-FAMILY TRANSCRIPTIONAL REGULATOR"/>
    <property type="match status" value="1"/>
</dbReference>
<keyword evidence="1" id="KW-0805">Transcription regulation</keyword>
<dbReference type="EMBL" id="BAAANN010000042">
    <property type="protein sequence ID" value="GAA1985742.1"/>
    <property type="molecule type" value="Genomic_DNA"/>
</dbReference>
<keyword evidence="3" id="KW-0804">Transcription</keyword>
<dbReference type="InterPro" id="IPR036271">
    <property type="entry name" value="Tet_transcr_reg_TetR-rel_C_sf"/>
</dbReference>
<protein>
    <submittedName>
        <fullName evidence="7">TetR/AcrR family transcriptional regulator</fullName>
    </submittedName>
</protein>
<comment type="caution">
    <text evidence="7">The sequence shown here is derived from an EMBL/GenBank/DDBJ whole genome shotgun (WGS) entry which is preliminary data.</text>
</comment>
<evidence type="ECO:0000256" key="3">
    <source>
        <dbReference type="ARBA" id="ARBA00023163"/>
    </source>
</evidence>
<evidence type="ECO:0000256" key="1">
    <source>
        <dbReference type="ARBA" id="ARBA00023015"/>
    </source>
</evidence>